<keyword evidence="6" id="KW-0418">Kinase</keyword>
<evidence type="ECO:0000256" key="6">
    <source>
        <dbReference type="ARBA" id="ARBA00022777"/>
    </source>
</evidence>
<evidence type="ECO:0000256" key="10">
    <source>
        <dbReference type="PROSITE-ProRule" id="PRU10141"/>
    </source>
</evidence>
<evidence type="ECO:0000256" key="3">
    <source>
        <dbReference type="ARBA" id="ARBA00022527"/>
    </source>
</evidence>
<feature type="region of interest" description="Disordered" evidence="11">
    <location>
        <begin position="308"/>
        <end position="353"/>
    </location>
</feature>
<dbReference type="PROSITE" id="PS00108">
    <property type="entry name" value="PROTEIN_KINASE_ST"/>
    <property type="match status" value="1"/>
</dbReference>
<dbReference type="Proteomes" id="UP001431209">
    <property type="component" value="Unassembled WGS sequence"/>
</dbReference>
<evidence type="ECO:0000313" key="14">
    <source>
        <dbReference type="Proteomes" id="UP001431209"/>
    </source>
</evidence>
<evidence type="ECO:0000256" key="2">
    <source>
        <dbReference type="ARBA" id="ARBA00012513"/>
    </source>
</evidence>
<feature type="compositionally biased region" description="Low complexity" evidence="11">
    <location>
        <begin position="314"/>
        <end position="328"/>
    </location>
</feature>
<dbReference type="GO" id="GO:0004674">
    <property type="term" value="F:protein serine/threonine kinase activity"/>
    <property type="evidence" value="ECO:0007669"/>
    <property type="project" value="UniProtKB-KW"/>
</dbReference>
<dbReference type="InterPro" id="IPR017441">
    <property type="entry name" value="Protein_kinase_ATP_BS"/>
</dbReference>
<feature type="domain" description="Protein kinase" evidence="12">
    <location>
        <begin position="4"/>
        <end position="264"/>
    </location>
</feature>
<evidence type="ECO:0000256" key="5">
    <source>
        <dbReference type="ARBA" id="ARBA00022741"/>
    </source>
</evidence>
<feature type="region of interest" description="Disordered" evidence="11">
    <location>
        <begin position="367"/>
        <end position="438"/>
    </location>
</feature>
<dbReference type="GO" id="GO:0005524">
    <property type="term" value="F:ATP binding"/>
    <property type="evidence" value="ECO:0007669"/>
    <property type="project" value="UniProtKB-UniRule"/>
</dbReference>
<dbReference type="AlphaFoldDB" id="A0AAW2YL83"/>
<feature type="compositionally biased region" description="Low complexity" evidence="11">
    <location>
        <begin position="407"/>
        <end position="420"/>
    </location>
</feature>
<dbReference type="FunFam" id="3.30.200.20:FF:000097">
    <property type="entry name" value="Probable serine/threonine-protein kinase nek1"/>
    <property type="match status" value="1"/>
</dbReference>
<gene>
    <name evidence="13" type="ORF">AKO1_005558</name>
</gene>
<organism evidence="13 14">
    <name type="scientific">Acrasis kona</name>
    <dbReference type="NCBI Taxonomy" id="1008807"/>
    <lineage>
        <taxon>Eukaryota</taxon>
        <taxon>Discoba</taxon>
        <taxon>Heterolobosea</taxon>
        <taxon>Tetramitia</taxon>
        <taxon>Eutetramitia</taxon>
        <taxon>Acrasidae</taxon>
        <taxon>Acrasis</taxon>
    </lineage>
</organism>
<dbReference type="InterPro" id="IPR011009">
    <property type="entry name" value="Kinase-like_dom_sf"/>
</dbReference>
<evidence type="ECO:0000259" key="12">
    <source>
        <dbReference type="PROSITE" id="PS50011"/>
    </source>
</evidence>
<dbReference type="InterPro" id="IPR051131">
    <property type="entry name" value="NEK_Ser/Thr_kinase_NIMA"/>
</dbReference>
<dbReference type="InterPro" id="IPR000719">
    <property type="entry name" value="Prot_kinase_dom"/>
</dbReference>
<dbReference type="SUPFAM" id="SSF56112">
    <property type="entry name" value="Protein kinase-like (PK-like)"/>
    <property type="match status" value="1"/>
</dbReference>
<keyword evidence="7 10" id="KW-0067">ATP-binding</keyword>
<proteinExistence type="inferred from homology"/>
<sequence>MDSYVIEKKIGSGSYGNCFLAHLKENPDKRYVIKKVPLSNMSTKERKAAQQEVTLLQSLQHPNIVSYRDSFMDNGEKDLCIVMSHCAGGDLGGKLKNHKGPIPEDQLIKWFVQIALALDYIHSKKILHRDLKAGNIFLTKSGQIKLGDFGIARVLNRTMDMAQTSIGTPLYMSPECCNNKPYSYKSDVWSLGCVMYELVTGQLPFNAQDLRGLFMKIVRGIYTPIRTTGDRAYSANIKNLVDRMLVTTAAKRPSVRSTLLTPFLSKHVLEYRDQIKTQVATTMDIEAIEQNNLQMQIADMGVVEASDTPRSNVLSRPSSAASLNSPPSEKTPPRVSPYAQQVKKTPPKLVSPYGGLVLRNKIVRTPPLVAKKSPSSAGSPSSGSDSASSNSGTPRNLGTPKVENSKSPVANSPAVASPSAIRRPSSEQRNINNRINLIQKDKERVKEAMEKLKREKEERLRLHEERLKRIEKEREEKMNALRGIKPSPRNPMIKLRFIMFRCCFGGQSASSDDDSMIENNYTVEWCQQIRITNEKVKHQVVLSYPGHHRLKIKNNGKHAISFHVKGQDSESRLVFEHSDDVEANFMYDFFVKKQNTVSQQL</sequence>
<reference evidence="13 14" key="1">
    <citation type="submission" date="2024-03" db="EMBL/GenBank/DDBJ databases">
        <title>The Acrasis kona genome and developmental transcriptomes reveal deep origins of eukaryotic multicellular pathways.</title>
        <authorList>
            <person name="Sheikh S."/>
            <person name="Fu C.-J."/>
            <person name="Brown M.W."/>
            <person name="Baldauf S.L."/>
        </authorList>
    </citation>
    <scope>NUCLEOTIDE SEQUENCE [LARGE SCALE GENOMIC DNA]</scope>
    <source>
        <strain evidence="13 14">ATCC MYA-3509</strain>
    </source>
</reference>
<keyword evidence="4" id="KW-0808">Transferase</keyword>
<dbReference type="PANTHER" id="PTHR44899:SF3">
    <property type="entry name" value="SERINE_THREONINE-PROTEIN KINASE NEK1"/>
    <property type="match status" value="1"/>
</dbReference>
<evidence type="ECO:0000256" key="8">
    <source>
        <dbReference type="ARBA" id="ARBA00047899"/>
    </source>
</evidence>
<dbReference type="PANTHER" id="PTHR44899">
    <property type="entry name" value="CAMK FAMILY PROTEIN KINASE"/>
    <property type="match status" value="1"/>
</dbReference>
<dbReference type="EC" id="2.7.11.1" evidence="2"/>
<evidence type="ECO:0000313" key="13">
    <source>
        <dbReference type="EMBL" id="KAL0477615.1"/>
    </source>
</evidence>
<dbReference type="EMBL" id="JAOPGA020000204">
    <property type="protein sequence ID" value="KAL0477615.1"/>
    <property type="molecule type" value="Genomic_DNA"/>
</dbReference>
<evidence type="ECO:0000256" key="4">
    <source>
        <dbReference type="ARBA" id="ARBA00022679"/>
    </source>
</evidence>
<dbReference type="Gene3D" id="1.10.510.10">
    <property type="entry name" value="Transferase(Phosphotransferase) domain 1"/>
    <property type="match status" value="1"/>
</dbReference>
<evidence type="ECO:0000256" key="11">
    <source>
        <dbReference type="SAM" id="MobiDB-lite"/>
    </source>
</evidence>
<evidence type="ECO:0000256" key="1">
    <source>
        <dbReference type="ARBA" id="ARBA00010886"/>
    </source>
</evidence>
<protein>
    <recommendedName>
        <fullName evidence="2">non-specific serine/threonine protein kinase</fullName>
        <ecNumber evidence="2">2.7.11.1</ecNumber>
    </recommendedName>
</protein>
<keyword evidence="5 10" id="KW-0547">Nucleotide-binding</keyword>
<dbReference type="Gene3D" id="3.30.200.20">
    <property type="entry name" value="Phosphorylase Kinase, domain 1"/>
    <property type="match status" value="1"/>
</dbReference>
<keyword evidence="14" id="KW-1185">Reference proteome</keyword>
<comment type="similarity">
    <text evidence="1">Belongs to the protein kinase superfamily. NEK Ser/Thr protein kinase family. NIMA subfamily.</text>
</comment>
<name>A0AAW2YL83_9EUKA</name>
<keyword evidence="3" id="KW-0723">Serine/threonine-protein kinase</keyword>
<dbReference type="PROSITE" id="PS00107">
    <property type="entry name" value="PROTEIN_KINASE_ATP"/>
    <property type="match status" value="1"/>
</dbReference>
<evidence type="ECO:0000256" key="7">
    <source>
        <dbReference type="ARBA" id="ARBA00022840"/>
    </source>
</evidence>
<comment type="caution">
    <text evidence="13">The sequence shown here is derived from an EMBL/GenBank/DDBJ whole genome shotgun (WGS) entry which is preliminary data.</text>
</comment>
<comment type="catalytic activity">
    <reaction evidence="8">
        <text>L-threonyl-[protein] + ATP = O-phospho-L-threonyl-[protein] + ADP + H(+)</text>
        <dbReference type="Rhea" id="RHEA:46608"/>
        <dbReference type="Rhea" id="RHEA-COMP:11060"/>
        <dbReference type="Rhea" id="RHEA-COMP:11605"/>
        <dbReference type="ChEBI" id="CHEBI:15378"/>
        <dbReference type="ChEBI" id="CHEBI:30013"/>
        <dbReference type="ChEBI" id="CHEBI:30616"/>
        <dbReference type="ChEBI" id="CHEBI:61977"/>
        <dbReference type="ChEBI" id="CHEBI:456216"/>
        <dbReference type="EC" id="2.7.11.1"/>
    </reaction>
</comment>
<feature type="compositionally biased region" description="Low complexity" evidence="11">
    <location>
        <begin position="373"/>
        <end position="392"/>
    </location>
</feature>
<dbReference type="Pfam" id="PF00069">
    <property type="entry name" value="Pkinase"/>
    <property type="match status" value="1"/>
</dbReference>
<dbReference type="SMART" id="SM00220">
    <property type="entry name" value="S_TKc"/>
    <property type="match status" value="1"/>
</dbReference>
<dbReference type="PROSITE" id="PS50011">
    <property type="entry name" value="PROTEIN_KINASE_DOM"/>
    <property type="match status" value="1"/>
</dbReference>
<dbReference type="InterPro" id="IPR008271">
    <property type="entry name" value="Ser/Thr_kinase_AS"/>
</dbReference>
<dbReference type="CDD" id="cd08215">
    <property type="entry name" value="STKc_Nek"/>
    <property type="match status" value="1"/>
</dbReference>
<accession>A0AAW2YL83</accession>
<evidence type="ECO:0000256" key="9">
    <source>
        <dbReference type="ARBA" id="ARBA00048679"/>
    </source>
</evidence>
<feature type="binding site" evidence="10">
    <location>
        <position position="35"/>
    </location>
    <ligand>
        <name>ATP</name>
        <dbReference type="ChEBI" id="CHEBI:30616"/>
    </ligand>
</feature>
<comment type="catalytic activity">
    <reaction evidence="9">
        <text>L-seryl-[protein] + ATP = O-phospho-L-seryl-[protein] + ADP + H(+)</text>
        <dbReference type="Rhea" id="RHEA:17989"/>
        <dbReference type="Rhea" id="RHEA-COMP:9863"/>
        <dbReference type="Rhea" id="RHEA-COMP:11604"/>
        <dbReference type="ChEBI" id="CHEBI:15378"/>
        <dbReference type="ChEBI" id="CHEBI:29999"/>
        <dbReference type="ChEBI" id="CHEBI:30616"/>
        <dbReference type="ChEBI" id="CHEBI:83421"/>
        <dbReference type="ChEBI" id="CHEBI:456216"/>
        <dbReference type="EC" id="2.7.11.1"/>
    </reaction>
</comment>